<dbReference type="OMA" id="NIGHCHA"/>
<evidence type="ECO:0000313" key="2">
    <source>
        <dbReference type="EMBL" id="OAY34681.1"/>
    </source>
</evidence>
<evidence type="ECO:0008006" key="4">
    <source>
        <dbReference type="Google" id="ProtNLM"/>
    </source>
</evidence>
<proteinExistence type="predicted"/>
<dbReference type="Gramene" id="Manes.12G038900.1.v8.1">
    <property type="protein sequence ID" value="Manes.12G038900.1.v8.1.CDS"/>
    <property type="gene ID" value="Manes.12G038900.v8.1"/>
</dbReference>
<dbReference type="PANTHER" id="PTHR33443:SF35">
    <property type="entry name" value="VQ DOMAIN-CONTAINING PROTEIN"/>
    <property type="match status" value="1"/>
</dbReference>
<sequence>MESNPVIFDISSDEEPAFDEPRSGDDDHDWLTELLQTFDRETADSDEVVVVGEYNPPKPKSKSKSSKPSKDVDDDDCVVLDGDPDTPVGVVDDATSDGDDVLVVGQKGQIACRDYPHPRHLCAKFPFSSTPHERHCDLCHCYVCDSIAPCVHWGTGISNVDHCHATDKQEIWKNQRESFRLGKNAPVSVLKLPDAQLPLAFPQLNQVASFDVIQLPPNLGTQSQPSRPATVRACSSARLPNIISRNRNRRPGCDQSRNRLLPRIVSQQAVSAHNAAVPQDRGQQIISSNTMFKRAGIIRGPFSRNQSMYGIANNKNCAPASHYTRNNVSLAAINAKNPSGWQDDQPYMTSDSYTYLSPTQGSVTSNVVALQPDVYSQPTLQSNDGENIYQNQSQNFVNSIFPDLESDWFSNLSESNHQVSAENIHPHGTGSNNEPTTVKQFSTHFTGSTDLHQKNHDYESWLLGQSDAVVSAGCVPADLNAFSPELSGFDAGMLCFDF</sequence>
<dbReference type="Proteomes" id="UP000091857">
    <property type="component" value="Chromosome 12"/>
</dbReference>
<evidence type="ECO:0000256" key="1">
    <source>
        <dbReference type="SAM" id="MobiDB-lite"/>
    </source>
</evidence>
<feature type="region of interest" description="Disordered" evidence="1">
    <location>
        <begin position="42"/>
        <end position="88"/>
    </location>
</feature>
<name>A0A2C9UVB8_MANES</name>
<evidence type="ECO:0000313" key="3">
    <source>
        <dbReference type="Proteomes" id="UP000091857"/>
    </source>
</evidence>
<reference evidence="3" key="1">
    <citation type="journal article" date="2016" name="Nat. Biotechnol.">
        <title>Sequencing wild and cultivated cassava and related species reveals extensive interspecific hybridization and genetic diversity.</title>
        <authorList>
            <person name="Bredeson J.V."/>
            <person name="Lyons J.B."/>
            <person name="Prochnik S.E."/>
            <person name="Wu G.A."/>
            <person name="Ha C.M."/>
            <person name="Edsinger-Gonzales E."/>
            <person name="Grimwood J."/>
            <person name="Schmutz J."/>
            <person name="Rabbi I.Y."/>
            <person name="Egesi C."/>
            <person name="Nauluvula P."/>
            <person name="Lebot V."/>
            <person name="Ndunguru J."/>
            <person name="Mkamilo G."/>
            <person name="Bart R.S."/>
            <person name="Setter T.L."/>
            <person name="Gleadow R.M."/>
            <person name="Kulakow P."/>
            <person name="Ferguson M.E."/>
            <person name="Rounsley S."/>
            <person name="Rokhsar D.S."/>
        </authorList>
    </citation>
    <scope>NUCLEOTIDE SEQUENCE [LARGE SCALE GENOMIC DNA]</scope>
    <source>
        <strain evidence="3">cv. AM560-2</strain>
    </source>
</reference>
<dbReference type="OrthoDB" id="266020at2759"/>
<feature type="region of interest" description="Disordered" evidence="1">
    <location>
        <begin position="1"/>
        <end position="28"/>
    </location>
</feature>
<feature type="compositionally biased region" description="Acidic residues" evidence="1">
    <location>
        <begin position="72"/>
        <end position="84"/>
    </location>
</feature>
<gene>
    <name evidence="2" type="ORF">MANES_12G038900v8</name>
</gene>
<accession>A0A2C9UVB8</accession>
<organism evidence="2 3">
    <name type="scientific">Manihot esculenta</name>
    <name type="common">Cassava</name>
    <name type="synonym">Jatropha manihot</name>
    <dbReference type="NCBI Taxonomy" id="3983"/>
    <lineage>
        <taxon>Eukaryota</taxon>
        <taxon>Viridiplantae</taxon>
        <taxon>Streptophyta</taxon>
        <taxon>Embryophyta</taxon>
        <taxon>Tracheophyta</taxon>
        <taxon>Spermatophyta</taxon>
        <taxon>Magnoliopsida</taxon>
        <taxon>eudicotyledons</taxon>
        <taxon>Gunneridae</taxon>
        <taxon>Pentapetalae</taxon>
        <taxon>rosids</taxon>
        <taxon>fabids</taxon>
        <taxon>Malpighiales</taxon>
        <taxon>Euphorbiaceae</taxon>
        <taxon>Crotonoideae</taxon>
        <taxon>Manihoteae</taxon>
        <taxon>Manihot</taxon>
    </lineage>
</organism>
<keyword evidence="3" id="KW-1185">Reference proteome</keyword>
<comment type="caution">
    <text evidence="2">The sequence shown here is derived from an EMBL/GenBank/DDBJ whole genome shotgun (WGS) entry which is preliminary data.</text>
</comment>
<dbReference type="InterPro" id="IPR053234">
    <property type="entry name" value="RPM1_Interactor"/>
</dbReference>
<protein>
    <recommendedName>
        <fullName evidence="4">RPM1 interacting protein 13</fullName>
    </recommendedName>
</protein>
<dbReference type="AlphaFoldDB" id="A0A2C9UVB8"/>
<feature type="region of interest" description="Disordered" evidence="1">
    <location>
        <begin position="420"/>
        <end position="439"/>
    </location>
</feature>
<feature type="compositionally biased region" description="Basic and acidic residues" evidence="1">
    <location>
        <begin position="19"/>
        <end position="28"/>
    </location>
</feature>
<feature type="compositionally biased region" description="Polar residues" evidence="1">
    <location>
        <begin position="429"/>
        <end position="439"/>
    </location>
</feature>
<dbReference type="PANTHER" id="PTHR33443">
    <property type="entry name" value="ZGC:112980"/>
    <property type="match status" value="1"/>
</dbReference>
<dbReference type="EMBL" id="CM004398">
    <property type="protein sequence ID" value="OAY34681.1"/>
    <property type="molecule type" value="Genomic_DNA"/>
</dbReference>